<evidence type="ECO:0000256" key="2">
    <source>
        <dbReference type="SAM" id="SignalP"/>
    </source>
</evidence>
<keyword evidence="2" id="KW-0732">Signal</keyword>
<evidence type="ECO:0000313" key="3">
    <source>
        <dbReference type="EMBL" id="KAJ2677972.1"/>
    </source>
</evidence>
<feature type="signal peptide" evidence="2">
    <location>
        <begin position="1"/>
        <end position="18"/>
    </location>
</feature>
<dbReference type="OrthoDB" id="5597114at2759"/>
<protein>
    <submittedName>
        <fullName evidence="3">Uncharacterized protein</fullName>
    </submittedName>
</protein>
<organism evidence="3 4">
    <name type="scientific">Coemansia spiralis</name>
    <dbReference type="NCBI Taxonomy" id="417178"/>
    <lineage>
        <taxon>Eukaryota</taxon>
        <taxon>Fungi</taxon>
        <taxon>Fungi incertae sedis</taxon>
        <taxon>Zoopagomycota</taxon>
        <taxon>Kickxellomycotina</taxon>
        <taxon>Kickxellomycetes</taxon>
        <taxon>Kickxellales</taxon>
        <taxon>Kickxellaceae</taxon>
        <taxon>Coemansia</taxon>
    </lineage>
</organism>
<dbReference type="Proteomes" id="UP001151518">
    <property type="component" value="Unassembled WGS sequence"/>
</dbReference>
<feature type="compositionally biased region" description="Polar residues" evidence="1">
    <location>
        <begin position="44"/>
        <end position="53"/>
    </location>
</feature>
<feature type="chain" id="PRO_5040833335" evidence="2">
    <location>
        <begin position="19"/>
        <end position="212"/>
    </location>
</feature>
<feature type="region of interest" description="Disordered" evidence="1">
    <location>
        <begin position="44"/>
        <end position="71"/>
    </location>
</feature>
<sequence>MRISVFVSFACAVTTCTASLYYQPNGVFIPITVSILAEALNQQSHTENMPAQQPTAISSLAPTTTPSTSPLNPSSHLVVDQLLSMWHYLFGNSSSLASWLGLSRGKSEDPDDPVALLAELLTSLKPVVLNFLDGLTKAFADTKASDIENVLREPLNDLENYLISMWPDSNNGHEDKTMAFDIKVDTVTRQQQTNYSSVPSILKQTTKMMTRE</sequence>
<feature type="compositionally biased region" description="Low complexity" evidence="1">
    <location>
        <begin position="54"/>
        <end position="71"/>
    </location>
</feature>
<dbReference type="AlphaFoldDB" id="A0A9W8GA03"/>
<reference evidence="3" key="1">
    <citation type="submission" date="2022-07" db="EMBL/GenBank/DDBJ databases">
        <title>Phylogenomic reconstructions and comparative analyses of Kickxellomycotina fungi.</title>
        <authorList>
            <person name="Reynolds N.K."/>
            <person name="Stajich J.E."/>
            <person name="Barry K."/>
            <person name="Grigoriev I.V."/>
            <person name="Crous P."/>
            <person name="Smith M.E."/>
        </authorList>
    </citation>
    <scope>NUCLEOTIDE SEQUENCE</scope>
    <source>
        <strain evidence="3">NRRL 3115</strain>
    </source>
</reference>
<proteinExistence type="predicted"/>
<comment type="caution">
    <text evidence="3">The sequence shown here is derived from an EMBL/GenBank/DDBJ whole genome shotgun (WGS) entry which is preliminary data.</text>
</comment>
<gene>
    <name evidence="3" type="ORF">GGI25_002762</name>
</gene>
<evidence type="ECO:0000256" key="1">
    <source>
        <dbReference type="SAM" id="MobiDB-lite"/>
    </source>
</evidence>
<dbReference type="EMBL" id="JANBTW010000026">
    <property type="protein sequence ID" value="KAJ2677972.1"/>
    <property type="molecule type" value="Genomic_DNA"/>
</dbReference>
<evidence type="ECO:0000313" key="4">
    <source>
        <dbReference type="Proteomes" id="UP001151518"/>
    </source>
</evidence>
<accession>A0A9W8GA03</accession>
<name>A0A9W8GA03_9FUNG</name>